<dbReference type="Proteomes" id="UP000282196">
    <property type="component" value="Unassembled WGS sequence"/>
</dbReference>
<keyword evidence="2" id="KW-1185">Reference proteome</keyword>
<dbReference type="AlphaFoldDB" id="A0A388TJV6"/>
<reference evidence="1 2" key="1">
    <citation type="journal article" date="2019" name="ISME J.">
        <title>Genome analyses of uncultured TG2/ZB3 bacteria in 'Margulisbacteria' specifically attached to ectosymbiotic spirochetes of protists in the termite gut.</title>
        <authorList>
            <person name="Utami Y.D."/>
            <person name="Kuwahara H."/>
            <person name="Igai K."/>
            <person name="Murakami T."/>
            <person name="Sugaya K."/>
            <person name="Morikawa T."/>
            <person name="Nagura Y."/>
            <person name="Yuki M."/>
            <person name="Deevong P."/>
            <person name="Inoue T."/>
            <person name="Kihara K."/>
            <person name="Lo N."/>
            <person name="Yamada A."/>
            <person name="Ohkuma M."/>
            <person name="Hongoh Y."/>
        </authorList>
    </citation>
    <scope>NUCLEOTIDE SEQUENCE [LARGE SCALE GENOMIC DNA]</scope>
    <source>
        <strain evidence="1">RsDinE6-01</strain>
    </source>
</reference>
<protein>
    <submittedName>
        <fullName evidence="1">Uncharacterized protein</fullName>
    </submittedName>
</protein>
<comment type="caution">
    <text evidence="1">The sequence shown here is derived from an EMBL/GenBank/DDBJ whole genome shotgun (WGS) entry which is preliminary data.</text>
</comment>
<organism evidence="1 2">
    <name type="scientific">Candidatus Termititenax dinenymphae</name>
    <dbReference type="NCBI Taxonomy" id="2218523"/>
    <lineage>
        <taxon>Bacteria</taxon>
        <taxon>Bacillati</taxon>
        <taxon>Candidatus Margulisiibacteriota</taxon>
        <taxon>Candidatus Termititenacia</taxon>
        <taxon>Candidatus Termititenacales</taxon>
        <taxon>Candidatus Termititenacaceae</taxon>
        <taxon>Candidatus Termititenax</taxon>
    </lineage>
</organism>
<accession>A0A388TJV6</accession>
<gene>
    <name evidence="1" type="ORF">RDn1_242</name>
</gene>
<evidence type="ECO:0000313" key="1">
    <source>
        <dbReference type="EMBL" id="GBR77583.1"/>
    </source>
</evidence>
<sequence>METASAEAHYLTTLEEVFERDHDMTRDVSRAMAENLYEKTLEQSQPDKYVYDTQNIKVDGSGSKDDLNVDLRVLLTKYQAVNSMGHKASLTKNTDFNYLTETVLGKYIKDTAKILTAKDSSGKPAWSGYAPTGEADTMFYTIAFWAATDD</sequence>
<dbReference type="EMBL" id="BGZP01000005">
    <property type="protein sequence ID" value="GBR77583.1"/>
    <property type="molecule type" value="Genomic_DNA"/>
</dbReference>
<proteinExistence type="predicted"/>
<name>A0A388TJV6_9BACT</name>
<evidence type="ECO:0000313" key="2">
    <source>
        <dbReference type="Proteomes" id="UP000282196"/>
    </source>
</evidence>